<dbReference type="OrthoDB" id="2351090at2759"/>
<dbReference type="AlphaFoldDB" id="A0A2N1NWJ3"/>
<dbReference type="EMBL" id="LLXL01000090">
    <property type="protein sequence ID" value="PKK78259.1"/>
    <property type="molecule type" value="Genomic_DNA"/>
</dbReference>
<gene>
    <name evidence="2" type="ORF">RhiirC2_770413</name>
</gene>
<proteinExistence type="predicted"/>
<sequence>MINIASLHHCIIALTPLSHDSYTQSLSSSSSIRQEKYSLLSYTKKNPEHCQNWDRIELQDSVKAIDEYISNESEAECNIFPTVVDTDESKNDFFYMPNPSSKPSLIIQRNIKKCKYKLKIGVMIVGYDTNFDFTCSDLCPIESSKA</sequence>
<reference evidence="2 3" key="1">
    <citation type="submission" date="2016-04" db="EMBL/GenBank/DDBJ databases">
        <title>Genome analyses suggest a sexual origin of heterokaryosis in a supposedly ancient asexual fungus.</title>
        <authorList>
            <person name="Ropars J."/>
            <person name="Sedzielewska K."/>
            <person name="Noel J."/>
            <person name="Charron P."/>
            <person name="Farinelli L."/>
            <person name="Marton T."/>
            <person name="Kruger M."/>
            <person name="Pelin A."/>
            <person name="Brachmann A."/>
            <person name="Corradi N."/>
        </authorList>
    </citation>
    <scope>NUCLEOTIDE SEQUENCE [LARGE SCALE GENOMIC DNA]</scope>
    <source>
        <strain evidence="2 3">C2</strain>
    </source>
</reference>
<evidence type="ECO:0000259" key="1">
    <source>
        <dbReference type="Pfam" id="PF24209"/>
    </source>
</evidence>
<comment type="caution">
    <text evidence="2">The sequence shown here is derived from an EMBL/GenBank/DDBJ whole genome shotgun (WGS) entry which is preliminary data.</text>
</comment>
<organism evidence="2 3">
    <name type="scientific">Rhizophagus irregularis</name>
    <dbReference type="NCBI Taxonomy" id="588596"/>
    <lineage>
        <taxon>Eukaryota</taxon>
        <taxon>Fungi</taxon>
        <taxon>Fungi incertae sedis</taxon>
        <taxon>Mucoromycota</taxon>
        <taxon>Glomeromycotina</taxon>
        <taxon>Glomeromycetes</taxon>
        <taxon>Glomerales</taxon>
        <taxon>Glomeraceae</taxon>
        <taxon>Rhizophagus</taxon>
    </lineage>
</organism>
<dbReference type="VEuPathDB" id="FungiDB:FUN_014199"/>
<accession>A0A2N1NWJ3</accession>
<protein>
    <recommendedName>
        <fullName evidence="1">DUF7431 domain-containing protein</fullName>
    </recommendedName>
</protein>
<dbReference type="InterPro" id="IPR055854">
    <property type="entry name" value="DUF7431"/>
</dbReference>
<reference evidence="2 3" key="2">
    <citation type="submission" date="2017-10" db="EMBL/GenBank/DDBJ databases">
        <title>Extensive intraspecific genome diversity in a model arbuscular mycorrhizal fungus.</title>
        <authorList>
            <person name="Chen E.C.H."/>
            <person name="Morin E."/>
            <person name="Baudet D."/>
            <person name="Noel J."/>
            <person name="Ndikumana S."/>
            <person name="Charron P."/>
            <person name="St-Onge C."/>
            <person name="Giorgi J."/>
            <person name="Grigoriev I.V."/>
            <person name="Roux C."/>
            <person name="Martin F.M."/>
            <person name="Corradi N."/>
        </authorList>
    </citation>
    <scope>NUCLEOTIDE SEQUENCE [LARGE SCALE GENOMIC DNA]</scope>
    <source>
        <strain evidence="2 3">C2</strain>
    </source>
</reference>
<dbReference type="Pfam" id="PF24209">
    <property type="entry name" value="DUF7431"/>
    <property type="match status" value="1"/>
</dbReference>
<evidence type="ECO:0000313" key="3">
    <source>
        <dbReference type="Proteomes" id="UP000233469"/>
    </source>
</evidence>
<dbReference type="Proteomes" id="UP000233469">
    <property type="component" value="Unassembled WGS sequence"/>
</dbReference>
<name>A0A2N1NWJ3_9GLOM</name>
<feature type="domain" description="DUF7431" evidence="1">
    <location>
        <begin position="43"/>
        <end position="139"/>
    </location>
</feature>
<evidence type="ECO:0000313" key="2">
    <source>
        <dbReference type="EMBL" id="PKK78259.1"/>
    </source>
</evidence>